<dbReference type="AlphaFoldDB" id="A0A916U8U4"/>
<dbReference type="EMBL" id="BMED01000001">
    <property type="protein sequence ID" value="GGC64093.1"/>
    <property type="molecule type" value="Genomic_DNA"/>
</dbReference>
<keyword evidence="2" id="KW-1185">Reference proteome</keyword>
<evidence type="ECO:0000313" key="1">
    <source>
        <dbReference type="EMBL" id="GGC64093.1"/>
    </source>
</evidence>
<reference evidence="1" key="1">
    <citation type="journal article" date="2014" name="Int. J. Syst. Evol. Microbiol.">
        <title>Complete genome sequence of Corynebacterium casei LMG S-19264T (=DSM 44701T), isolated from a smear-ripened cheese.</title>
        <authorList>
            <consortium name="US DOE Joint Genome Institute (JGI-PGF)"/>
            <person name="Walter F."/>
            <person name="Albersmeier A."/>
            <person name="Kalinowski J."/>
            <person name="Ruckert C."/>
        </authorList>
    </citation>
    <scope>NUCLEOTIDE SEQUENCE</scope>
    <source>
        <strain evidence="1">CGMCC 1.10998</strain>
    </source>
</reference>
<accession>A0A916U8U4</accession>
<reference evidence="1" key="2">
    <citation type="submission" date="2020-09" db="EMBL/GenBank/DDBJ databases">
        <authorList>
            <person name="Sun Q."/>
            <person name="Zhou Y."/>
        </authorList>
    </citation>
    <scope>NUCLEOTIDE SEQUENCE</scope>
    <source>
        <strain evidence="1">CGMCC 1.10998</strain>
    </source>
</reference>
<dbReference type="Proteomes" id="UP000637423">
    <property type="component" value="Unassembled WGS sequence"/>
</dbReference>
<protein>
    <submittedName>
        <fullName evidence="1">Uncharacterized protein</fullName>
    </submittedName>
</protein>
<sequence>MLNQLFLSVGTIDRSIAAYCAATLLDIRGCSLKRTYNNWRQGEN</sequence>
<comment type="caution">
    <text evidence="1">The sequence shown here is derived from an EMBL/GenBank/DDBJ whole genome shotgun (WGS) entry which is preliminary data.</text>
</comment>
<proteinExistence type="predicted"/>
<evidence type="ECO:0000313" key="2">
    <source>
        <dbReference type="Proteomes" id="UP000637423"/>
    </source>
</evidence>
<gene>
    <name evidence="1" type="ORF">GCM10011396_08780</name>
</gene>
<organism evidence="1 2">
    <name type="scientific">Undibacterium terreum</name>
    <dbReference type="NCBI Taxonomy" id="1224302"/>
    <lineage>
        <taxon>Bacteria</taxon>
        <taxon>Pseudomonadati</taxon>
        <taxon>Pseudomonadota</taxon>
        <taxon>Betaproteobacteria</taxon>
        <taxon>Burkholderiales</taxon>
        <taxon>Oxalobacteraceae</taxon>
        <taxon>Undibacterium</taxon>
    </lineage>
</organism>
<name>A0A916U8U4_9BURK</name>
<dbReference type="RefSeq" id="WP_268237225.1">
    <property type="nucleotide sequence ID" value="NZ_BMED01000001.1"/>
</dbReference>